<sequence length="332" mass="36933">MLRKLLLLLALLLLVGCSISSSFEETKNVTPPEAPLKVALLLEGKIYDQGWDNQAYVGLKEIERKMNAQIFYMQYVNTEKKQADETKKLAEQGYQLIFGNGRSFETVFNNLAPAYPNTRFVFFNGRAAAANVSAINFTPESMGYFSGVVAGLMTKTHKIGLIPAYSSMYEIEPFIQAAKEQNRANKVIVREVNSWNDGRKAVQIAKRMIDEGVDILVPMGDGFNIDVLMEAHHAKRLAIGYVSDQSFVSKETVVTSILQNVADVYLKVARKYKEGTLPAGCLTFDFKDGGQDLAHFGPMVPPAVQGKVKQKLEEYKTGAFSLPIHTQSIRCQ</sequence>
<accession>A0A511V8X3</accession>
<feature type="domain" description="ABC transporter substrate-binding protein PnrA-like" evidence="8">
    <location>
        <begin position="37"/>
        <end position="290"/>
    </location>
</feature>
<evidence type="ECO:0000256" key="3">
    <source>
        <dbReference type="ARBA" id="ARBA00022475"/>
    </source>
</evidence>
<dbReference type="Gene3D" id="3.40.50.2300">
    <property type="match status" value="2"/>
</dbReference>
<evidence type="ECO:0000256" key="2">
    <source>
        <dbReference type="ARBA" id="ARBA00008610"/>
    </source>
</evidence>
<comment type="caution">
    <text evidence="9">The sequence shown here is derived from an EMBL/GenBank/DDBJ whole genome shotgun (WGS) entry which is preliminary data.</text>
</comment>
<dbReference type="RefSeq" id="WP_170230295.1">
    <property type="nucleotide sequence ID" value="NZ_BJXX01000131.1"/>
</dbReference>
<feature type="signal peptide" evidence="7">
    <location>
        <begin position="1"/>
        <end position="23"/>
    </location>
</feature>
<protein>
    <submittedName>
        <fullName evidence="9">Transcriptional activator protein med</fullName>
    </submittedName>
</protein>
<dbReference type="GO" id="GO:0005886">
    <property type="term" value="C:plasma membrane"/>
    <property type="evidence" value="ECO:0007669"/>
    <property type="project" value="UniProtKB-SubCell"/>
</dbReference>
<evidence type="ECO:0000259" key="8">
    <source>
        <dbReference type="Pfam" id="PF02608"/>
    </source>
</evidence>
<dbReference type="Proteomes" id="UP000321157">
    <property type="component" value="Unassembled WGS sequence"/>
</dbReference>
<gene>
    <name evidence="9" type="primary">med</name>
    <name evidence="9" type="ORF">ADA01nite_28560</name>
</gene>
<dbReference type="EMBL" id="BJXX01000131">
    <property type="protein sequence ID" value="GEN35396.1"/>
    <property type="molecule type" value="Genomic_DNA"/>
</dbReference>
<feature type="chain" id="PRO_5038646656" evidence="7">
    <location>
        <begin position="24"/>
        <end position="332"/>
    </location>
</feature>
<organism evidence="9 10">
    <name type="scientific">Aneurinibacillus danicus</name>
    <dbReference type="NCBI Taxonomy" id="267746"/>
    <lineage>
        <taxon>Bacteria</taxon>
        <taxon>Bacillati</taxon>
        <taxon>Bacillota</taxon>
        <taxon>Bacilli</taxon>
        <taxon>Bacillales</taxon>
        <taxon>Paenibacillaceae</taxon>
        <taxon>Aneurinibacillus group</taxon>
        <taxon>Aneurinibacillus</taxon>
    </lineage>
</organism>
<evidence type="ECO:0000256" key="6">
    <source>
        <dbReference type="ARBA" id="ARBA00023288"/>
    </source>
</evidence>
<evidence type="ECO:0000256" key="4">
    <source>
        <dbReference type="ARBA" id="ARBA00022729"/>
    </source>
</evidence>
<keyword evidence="3" id="KW-1003">Cell membrane</keyword>
<dbReference type="PANTHER" id="PTHR34296">
    <property type="entry name" value="TRANSCRIPTIONAL ACTIVATOR PROTEIN MED"/>
    <property type="match status" value="1"/>
</dbReference>
<evidence type="ECO:0000256" key="1">
    <source>
        <dbReference type="ARBA" id="ARBA00004193"/>
    </source>
</evidence>
<dbReference type="PROSITE" id="PS51257">
    <property type="entry name" value="PROKAR_LIPOPROTEIN"/>
    <property type="match status" value="1"/>
</dbReference>
<keyword evidence="6" id="KW-0449">Lipoprotein</keyword>
<dbReference type="InterPro" id="IPR028082">
    <property type="entry name" value="Peripla_BP_I"/>
</dbReference>
<evidence type="ECO:0000256" key="7">
    <source>
        <dbReference type="SAM" id="SignalP"/>
    </source>
</evidence>
<dbReference type="PANTHER" id="PTHR34296:SF2">
    <property type="entry name" value="ABC TRANSPORTER GUANOSINE-BINDING PROTEIN NUPN"/>
    <property type="match status" value="1"/>
</dbReference>
<comment type="subcellular location">
    <subcellularLocation>
        <location evidence="1">Cell membrane</location>
        <topology evidence="1">Lipid-anchor</topology>
    </subcellularLocation>
</comment>
<keyword evidence="10" id="KW-1185">Reference proteome</keyword>
<dbReference type="InterPro" id="IPR050957">
    <property type="entry name" value="BMP_lipoprotein"/>
</dbReference>
<proteinExistence type="inferred from homology"/>
<keyword evidence="4 7" id="KW-0732">Signal</keyword>
<evidence type="ECO:0000256" key="5">
    <source>
        <dbReference type="ARBA" id="ARBA00023136"/>
    </source>
</evidence>
<dbReference type="AlphaFoldDB" id="A0A511V8X3"/>
<dbReference type="Pfam" id="PF02608">
    <property type="entry name" value="Bmp"/>
    <property type="match status" value="1"/>
</dbReference>
<evidence type="ECO:0000313" key="9">
    <source>
        <dbReference type="EMBL" id="GEN35396.1"/>
    </source>
</evidence>
<comment type="similarity">
    <text evidence="2">Belongs to the BMP lipoprotein family.</text>
</comment>
<reference evidence="9 10" key="1">
    <citation type="submission" date="2019-07" db="EMBL/GenBank/DDBJ databases">
        <title>Whole genome shotgun sequence of Aneurinibacillus danicus NBRC 102444.</title>
        <authorList>
            <person name="Hosoyama A."/>
            <person name="Uohara A."/>
            <person name="Ohji S."/>
            <person name="Ichikawa N."/>
        </authorList>
    </citation>
    <scope>NUCLEOTIDE SEQUENCE [LARGE SCALE GENOMIC DNA]</scope>
    <source>
        <strain evidence="9 10">NBRC 102444</strain>
    </source>
</reference>
<evidence type="ECO:0000313" key="10">
    <source>
        <dbReference type="Proteomes" id="UP000321157"/>
    </source>
</evidence>
<keyword evidence="5" id="KW-0472">Membrane</keyword>
<name>A0A511V8X3_9BACL</name>
<dbReference type="InterPro" id="IPR003760">
    <property type="entry name" value="PnrA-like"/>
</dbReference>
<dbReference type="SUPFAM" id="SSF53822">
    <property type="entry name" value="Periplasmic binding protein-like I"/>
    <property type="match status" value="1"/>
</dbReference>